<feature type="signal peptide" evidence="2">
    <location>
        <begin position="1"/>
        <end position="19"/>
    </location>
</feature>
<keyword evidence="4" id="KW-1185">Reference proteome</keyword>
<gene>
    <name evidence="3" type="ORF">SAMN05216360_1392</name>
</gene>
<evidence type="ECO:0000313" key="3">
    <source>
        <dbReference type="EMBL" id="SDO69567.1"/>
    </source>
</evidence>
<dbReference type="AlphaFoldDB" id="A0A1H0LN28"/>
<keyword evidence="2" id="KW-0732">Signal</keyword>
<accession>A0A1H0LN28</accession>
<name>A0A1H0LN28_9HYPH</name>
<evidence type="ECO:0000256" key="2">
    <source>
        <dbReference type="SAM" id="SignalP"/>
    </source>
</evidence>
<organism evidence="3 4">
    <name type="scientific">Methylobacterium phyllostachyos</name>
    <dbReference type="NCBI Taxonomy" id="582672"/>
    <lineage>
        <taxon>Bacteria</taxon>
        <taxon>Pseudomonadati</taxon>
        <taxon>Pseudomonadota</taxon>
        <taxon>Alphaproteobacteria</taxon>
        <taxon>Hyphomicrobiales</taxon>
        <taxon>Methylobacteriaceae</taxon>
        <taxon>Methylobacterium</taxon>
    </lineage>
</organism>
<dbReference type="RefSeq" id="WP_208859132.1">
    <property type="nucleotide sequence ID" value="NZ_FNHS01000039.1"/>
</dbReference>
<protein>
    <submittedName>
        <fullName evidence="3">Uncharacterized protein</fullName>
    </submittedName>
</protein>
<feature type="region of interest" description="Disordered" evidence="1">
    <location>
        <begin position="72"/>
        <end position="119"/>
    </location>
</feature>
<dbReference type="Proteomes" id="UP000198704">
    <property type="component" value="Unassembled WGS sequence"/>
</dbReference>
<feature type="compositionally biased region" description="Low complexity" evidence="1">
    <location>
        <begin position="105"/>
        <end position="119"/>
    </location>
</feature>
<reference evidence="4" key="1">
    <citation type="submission" date="2016-10" db="EMBL/GenBank/DDBJ databases">
        <authorList>
            <person name="Varghese N."/>
            <person name="Submissions S."/>
        </authorList>
    </citation>
    <scope>NUCLEOTIDE SEQUENCE [LARGE SCALE GENOMIC DNA]</scope>
    <source>
        <strain evidence="4">BL47</strain>
    </source>
</reference>
<feature type="chain" id="PRO_5011661547" evidence="2">
    <location>
        <begin position="20"/>
        <end position="119"/>
    </location>
</feature>
<proteinExistence type="predicted"/>
<feature type="compositionally biased region" description="Polar residues" evidence="1">
    <location>
        <begin position="80"/>
        <end position="93"/>
    </location>
</feature>
<evidence type="ECO:0000313" key="4">
    <source>
        <dbReference type="Proteomes" id="UP000198704"/>
    </source>
</evidence>
<evidence type="ECO:0000256" key="1">
    <source>
        <dbReference type="SAM" id="MobiDB-lite"/>
    </source>
</evidence>
<dbReference type="EMBL" id="FNHS01000039">
    <property type="protein sequence ID" value="SDO69567.1"/>
    <property type="molecule type" value="Genomic_DNA"/>
</dbReference>
<sequence>MRSIFLLCAVLLLPSEAWAACRCACIKGVMRAICQPTDLVEPICQGLCEDSVRPNRLVVPFGGGLQAINPVQPFDPAPNGLTQQDTNLNSDTRGNPLGTAGVQGGSDALSSSAGGATLR</sequence>